<name>A0A427YS15_9TREE</name>
<dbReference type="AlphaFoldDB" id="A0A427YS15"/>
<reference evidence="1 2" key="1">
    <citation type="submission" date="2018-11" db="EMBL/GenBank/DDBJ databases">
        <title>Genome sequence of Saitozyma podzolica DSM 27192.</title>
        <authorList>
            <person name="Aliyu H."/>
            <person name="Gorte O."/>
            <person name="Ochsenreither K."/>
        </authorList>
    </citation>
    <scope>NUCLEOTIDE SEQUENCE [LARGE SCALE GENOMIC DNA]</scope>
    <source>
        <strain evidence="1 2">DSM 27192</strain>
    </source>
</reference>
<organism evidence="1 2">
    <name type="scientific">Saitozyma podzolica</name>
    <dbReference type="NCBI Taxonomy" id="1890683"/>
    <lineage>
        <taxon>Eukaryota</taxon>
        <taxon>Fungi</taxon>
        <taxon>Dikarya</taxon>
        <taxon>Basidiomycota</taxon>
        <taxon>Agaricomycotina</taxon>
        <taxon>Tremellomycetes</taxon>
        <taxon>Tremellales</taxon>
        <taxon>Trimorphomycetaceae</taxon>
        <taxon>Saitozyma</taxon>
    </lineage>
</organism>
<evidence type="ECO:0000313" key="2">
    <source>
        <dbReference type="Proteomes" id="UP000279259"/>
    </source>
</evidence>
<proteinExistence type="predicted"/>
<sequence length="65" mass="7026">MQPSADMLDTVPRFMESAGNVLIEGVYEFEASVSGTHVQGVDARKAFAQLESGRSRGKVVVKIVE</sequence>
<evidence type="ECO:0000313" key="1">
    <source>
        <dbReference type="EMBL" id="RSH93871.1"/>
    </source>
</evidence>
<dbReference type="OrthoDB" id="201656at2759"/>
<keyword evidence="2" id="KW-1185">Reference proteome</keyword>
<dbReference type="Proteomes" id="UP000279259">
    <property type="component" value="Unassembled WGS sequence"/>
</dbReference>
<protein>
    <submittedName>
        <fullName evidence="1">Uncharacterized protein</fullName>
    </submittedName>
</protein>
<gene>
    <name evidence="1" type="ORF">EHS25_006521</name>
</gene>
<dbReference type="EMBL" id="RSCD01000003">
    <property type="protein sequence ID" value="RSH93871.1"/>
    <property type="molecule type" value="Genomic_DNA"/>
</dbReference>
<comment type="caution">
    <text evidence="1">The sequence shown here is derived from an EMBL/GenBank/DDBJ whole genome shotgun (WGS) entry which is preliminary data.</text>
</comment>
<accession>A0A427YS15</accession>